<feature type="non-terminal residue" evidence="1">
    <location>
        <position position="1"/>
    </location>
</feature>
<dbReference type="EMBL" id="CAJVQB010023726">
    <property type="protein sequence ID" value="CAG8802539.1"/>
    <property type="molecule type" value="Genomic_DNA"/>
</dbReference>
<comment type="caution">
    <text evidence="1">The sequence shown here is derived from an EMBL/GenBank/DDBJ whole genome shotgun (WGS) entry which is preliminary data.</text>
</comment>
<proteinExistence type="predicted"/>
<gene>
    <name evidence="1" type="ORF">GMARGA_LOCUS23429</name>
</gene>
<reference evidence="1 2" key="1">
    <citation type="submission" date="2021-06" db="EMBL/GenBank/DDBJ databases">
        <authorList>
            <person name="Kallberg Y."/>
            <person name="Tangrot J."/>
            <person name="Rosling A."/>
        </authorList>
    </citation>
    <scope>NUCLEOTIDE SEQUENCE [LARGE SCALE GENOMIC DNA]</scope>
    <source>
        <strain evidence="1 2">120-4 pot B 10/14</strain>
    </source>
</reference>
<keyword evidence="2" id="KW-1185">Reference proteome</keyword>
<evidence type="ECO:0000313" key="1">
    <source>
        <dbReference type="EMBL" id="CAG8802539.1"/>
    </source>
</evidence>
<protein>
    <submittedName>
        <fullName evidence="1">3692_t:CDS:1</fullName>
    </submittedName>
</protein>
<dbReference type="Proteomes" id="UP000789901">
    <property type="component" value="Unassembled WGS sequence"/>
</dbReference>
<name>A0ABN7VVQ1_GIGMA</name>
<organism evidence="1 2">
    <name type="scientific">Gigaspora margarita</name>
    <dbReference type="NCBI Taxonomy" id="4874"/>
    <lineage>
        <taxon>Eukaryota</taxon>
        <taxon>Fungi</taxon>
        <taxon>Fungi incertae sedis</taxon>
        <taxon>Mucoromycota</taxon>
        <taxon>Glomeromycotina</taxon>
        <taxon>Glomeromycetes</taxon>
        <taxon>Diversisporales</taxon>
        <taxon>Gigasporaceae</taxon>
        <taxon>Gigaspora</taxon>
    </lineage>
</organism>
<accession>A0ABN7VVQ1</accession>
<evidence type="ECO:0000313" key="2">
    <source>
        <dbReference type="Proteomes" id="UP000789901"/>
    </source>
</evidence>
<sequence>GCKRFLRSIQNKSAAHIATRIEKEPSDEKQHFLPKYLNTIHKEKIDKWENIEYPKRFEYLYDFEYKSGDHKGDLIFANNYGILAAVETKRMTWESLPFWSVCYRVIDKKRNKYIPLDIDHSDQRSVAQTGNYPYLNVELFETYILLSSIFAIFAILVDEETLIRTLSDEENQRILMRLMIILMDEKN</sequence>